<protein>
    <submittedName>
        <fullName evidence="1">Uncharacterized protein</fullName>
    </submittedName>
</protein>
<dbReference type="EMBL" id="JAYMRP010000004">
    <property type="protein sequence ID" value="MFB8772424.1"/>
    <property type="molecule type" value="Genomic_DNA"/>
</dbReference>
<organism evidence="1 2">
    <name type="scientific">Streptomyces broussonetiae</name>
    <dbReference type="NCBI Taxonomy" id="2686304"/>
    <lineage>
        <taxon>Bacteria</taxon>
        <taxon>Bacillati</taxon>
        <taxon>Actinomycetota</taxon>
        <taxon>Actinomycetes</taxon>
        <taxon>Kitasatosporales</taxon>
        <taxon>Streptomycetaceae</taxon>
        <taxon>Streptomyces</taxon>
    </lineage>
</organism>
<reference evidence="1 2" key="1">
    <citation type="submission" date="2024-01" db="EMBL/GenBank/DDBJ databases">
        <title>Genome mining of biosynthetic gene clusters to explore secondary metabolites of Streptomyces sp.</title>
        <authorList>
            <person name="Baig A."/>
            <person name="Ajitkumar Shintre N."/>
            <person name="Kumar H."/>
            <person name="Anbarasu A."/>
            <person name="Ramaiah S."/>
        </authorList>
    </citation>
    <scope>NUCLEOTIDE SEQUENCE [LARGE SCALE GENOMIC DNA]</scope>
    <source>
        <strain evidence="1 2">A57</strain>
    </source>
</reference>
<accession>A0ABV5E6H1</accession>
<evidence type="ECO:0000313" key="1">
    <source>
        <dbReference type="EMBL" id="MFB8772424.1"/>
    </source>
</evidence>
<keyword evidence="2" id="KW-1185">Reference proteome</keyword>
<sequence length="171" mass="18523">MTVRLGEPFDLGRAVSDVEALLAAPVPGPGQTTVDRGDPVSGEWAGTDGDGFRIVPLWESADFTGLYDPEWNQAAAVAQEHLALLGHELDRRWGPHRTVGMRVAVLRRHRRGRPLPVLHQALTDRDLLGDLTVWDLAADRCLALSLGQSDGDAPMVLAAILSTRPVTEPPE</sequence>
<evidence type="ECO:0000313" key="2">
    <source>
        <dbReference type="Proteomes" id="UP001585080"/>
    </source>
</evidence>
<gene>
    <name evidence="1" type="ORF">VSS16_06705</name>
</gene>
<dbReference type="Proteomes" id="UP001585080">
    <property type="component" value="Unassembled WGS sequence"/>
</dbReference>
<name>A0ABV5E6H1_9ACTN</name>
<proteinExistence type="predicted"/>
<comment type="caution">
    <text evidence="1">The sequence shown here is derived from an EMBL/GenBank/DDBJ whole genome shotgun (WGS) entry which is preliminary data.</text>
</comment>
<dbReference type="RefSeq" id="WP_376731378.1">
    <property type="nucleotide sequence ID" value="NZ_JAYMRP010000004.1"/>
</dbReference>